<dbReference type="GO" id="GO:0000290">
    <property type="term" value="P:deadenylation-dependent decapping of nuclear-transcribed mRNA"/>
    <property type="evidence" value="ECO:0007669"/>
    <property type="project" value="UniProtKB-UniRule"/>
</dbReference>
<evidence type="ECO:0000256" key="4">
    <source>
        <dbReference type="ARBA" id="ARBA00015636"/>
    </source>
</evidence>
<evidence type="ECO:0000256" key="5">
    <source>
        <dbReference type="ARBA" id="ARBA00022801"/>
    </source>
</evidence>
<evidence type="ECO:0000256" key="1">
    <source>
        <dbReference type="ARBA" id="ARBA00004123"/>
    </source>
</evidence>
<dbReference type="InterPro" id="IPR008594">
    <property type="entry name" value="DcpS/DCS2"/>
</dbReference>
<accession>A0A5S6Q0Y1</accession>
<keyword evidence="10" id="KW-1185">Reference proteome</keyword>
<keyword evidence="5 8" id="KW-0378">Hydrolase</keyword>
<dbReference type="PANTHER" id="PTHR12978">
    <property type="entry name" value="HISTIDINE TRIAD HIT PROTEIN MEMBER"/>
    <property type="match status" value="1"/>
</dbReference>
<keyword evidence="8" id="KW-0507">mRNA processing</keyword>
<dbReference type="Pfam" id="PF11969">
    <property type="entry name" value="DcpS_C"/>
    <property type="match status" value="1"/>
</dbReference>
<dbReference type="InterPro" id="IPR036265">
    <property type="entry name" value="HIT-like_sf"/>
</dbReference>
<comment type="similarity">
    <text evidence="2 8">Belongs to the HIT family.</text>
</comment>
<dbReference type="GO" id="GO:0000932">
    <property type="term" value="C:P-body"/>
    <property type="evidence" value="ECO:0007669"/>
    <property type="project" value="TreeGrafter"/>
</dbReference>
<reference evidence="11" key="1">
    <citation type="submission" date="2019-12" db="UniProtKB">
        <authorList>
            <consortium name="WormBaseParasite"/>
        </authorList>
    </citation>
    <scope>IDENTIFICATION</scope>
</reference>
<comment type="subcellular location">
    <subcellularLocation>
        <location evidence="1 8">Nucleus</location>
    </subcellularLocation>
</comment>
<evidence type="ECO:0000256" key="6">
    <source>
        <dbReference type="ARBA" id="ARBA00023242"/>
    </source>
</evidence>
<sequence length="316" mass="36457">MQDPTRVDDVVLSDFEVLKVLRSDENLKLIAVQARRRRKSELNDDAVDSQDAVVVLEKKPFTEESAVAFTSDLNTQLTTIMRNDIYGLFDGISTDKASIVNAIKVTTIYPATADHIRKWSDQPFFMVRETAQDYKQITEPYILRNKLSLEWVYAVLSGKAEAERIVCNDQDTENGFVLAPSLRWDGVNKEQLDLTAIVRRSDVKSIRDLRADHLPLLYNLWKKCTATIKTKYGAEANELRAYFHYQPTYYHLHVHFTYLKEWNAGTAAGRAHLFMDVVQNLQTDGNYYAKRTMYFTLRRDDPLLTLLGDSHQLECF</sequence>
<evidence type="ECO:0000256" key="7">
    <source>
        <dbReference type="ARBA" id="ARBA00048222"/>
    </source>
</evidence>
<protein>
    <recommendedName>
        <fullName evidence="4 8">m7GpppX diphosphatase</fullName>
        <ecNumber evidence="3 8">3.6.1.59</ecNumber>
    </recommendedName>
</protein>
<organism evidence="10 11">
    <name type="scientific">Trichuris muris</name>
    <name type="common">Mouse whipworm</name>
    <dbReference type="NCBI Taxonomy" id="70415"/>
    <lineage>
        <taxon>Eukaryota</taxon>
        <taxon>Metazoa</taxon>
        <taxon>Ecdysozoa</taxon>
        <taxon>Nematoda</taxon>
        <taxon>Enoplea</taxon>
        <taxon>Dorylaimia</taxon>
        <taxon>Trichinellida</taxon>
        <taxon>Trichuridae</taxon>
        <taxon>Trichuris</taxon>
    </lineage>
</organism>
<dbReference type="SUPFAM" id="SSF102860">
    <property type="entry name" value="mRNA decapping enzyme DcpS N-terminal domain"/>
    <property type="match status" value="1"/>
</dbReference>
<comment type="function">
    <text evidence="8">Decapping scavenger enzyme that catalyzes the cleavage of a residual cap structure following the degradation of mRNAs by the 3'-&gt;5' exosome-mediated mRNA decay pathway.</text>
</comment>
<evidence type="ECO:0000256" key="9">
    <source>
        <dbReference type="PIRSR" id="PIRSR028973-1"/>
    </source>
</evidence>
<dbReference type="InterPro" id="IPR011145">
    <property type="entry name" value="Scavenger_mRNA_decap_enz_N"/>
</dbReference>
<dbReference type="Gene3D" id="3.30.200.40">
    <property type="entry name" value="Scavenger mRNA decapping enzyme, N-terminal domain"/>
    <property type="match status" value="1"/>
</dbReference>
<dbReference type="STRING" id="70415.A0A5S6Q0Y1"/>
<dbReference type="EC" id="3.6.1.59" evidence="3 8"/>
<dbReference type="GO" id="GO:0000340">
    <property type="term" value="F:RNA 7-methylguanosine cap binding"/>
    <property type="evidence" value="ECO:0007669"/>
    <property type="project" value="UniProtKB-UniRule"/>
</dbReference>
<evidence type="ECO:0000313" key="10">
    <source>
        <dbReference type="Proteomes" id="UP000046395"/>
    </source>
</evidence>
<feature type="active site" description="Nucleophile" evidence="9">
    <location>
        <position position="253"/>
    </location>
</feature>
<name>A0A5S6Q0Y1_TRIMR</name>
<dbReference type="GO" id="GO:0006397">
    <property type="term" value="P:mRNA processing"/>
    <property type="evidence" value="ECO:0007669"/>
    <property type="project" value="UniProtKB-KW"/>
</dbReference>
<evidence type="ECO:0000256" key="8">
    <source>
        <dbReference type="PIRNR" id="PIRNR028973"/>
    </source>
</evidence>
<dbReference type="Gene3D" id="3.30.428.10">
    <property type="entry name" value="HIT-like"/>
    <property type="match status" value="1"/>
</dbReference>
<dbReference type="AlphaFoldDB" id="A0A5S6Q0Y1"/>
<comment type="catalytic activity">
    <reaction evidence="7 8">
        <text>a 5'-end (N(7)-methyl 5'-triphosphoguanosine)-ribonucleoside in mRNA + H2O = N(7)-methyl-GMP + a 5'-end diphospho-ribonucleoside in mRNA + 2 H(+)</text>
        <dbReference type="Rhea" id="RHEA:65388"/>
        <dbReference type="Rhea" id="RHEA-COMP:17165"/>
        <dbReference type="Rhea" id="RHEA-COMP:17167"/>
        <dbReference type="ChEBI" id="CHEBI:15377"/>
        <dbReference type="ChEBI" id="CHEBI:15378"/>
        <dbReference type="ChEBI" id="CHEBI:58285"/>
        <dbReference type="ChEBI" id="CHEBI:156461"/>
        <dbReference type="ChEBI" id="CHEBI:167616"/>
        <dbReference type="EC" id="3.6.1.59"/>
    </reaction>
</comment>
<dbReference type="GO" id="GO:0140932">
    <property type="term" value="F:5'-(N(7)-methyl 5'-triphosphoguanosine)-[mRNA] diphosphatase activity"/>
    <property type="evidence" value="ECO:0007669"/>
    <property type="project" value="UniProtKB-EC"/>
</dbReference>
<dbReference type="WBParaSite" id="TMUE_0000000871.1">
    <property type="protein sequence ID" value="TMUE_0000000871.1"/>
    <property type="gene ID" value="WBGene00296794"/>
</dbReference>
<dbReference type="SUPFAM" id="SSF54197">
    <property type="entry name" value="HIT-like"/>
    <property type="match status" value="1"/>
</dbReference>
<dbReference type="Proteomes" id="UP000046395">
    <property type="component" value="Unassembled WGS sequence"/>
</dbReference>
<dbReference type="PIRSF" id="PIRSF028973">
    <property type="entry name" value="Scavenger_mRNA_decap_enz"/>
    <property type="match status" value="1"/>
</dbReference>
<dbReference type="FunFam" id="3.30.428.10:FF:000006">
    <property type="entry name" value="m7GpppX diphosphatase"/>
    <property type="match status" value="1"/>
</dbReference>
<dbReference type="GO" id="GO:0005634">
    <property type="term" value="C:nucleus"/>
    <property type="evidence" value="ECO:0007669"/>
    <property type="project" value="UniProtKB-SubCell"/>
</dbReference>
<proteinExistence type="inferred from homology"/>
<dbReference type="Pfam" id="PF05652">
    <property type="entry name" value="DcpS"/>
    <property type="match status" value="1"/>
</dbReference>
<evidence type="ECO:0000256" key="2">
    <source>
        <dbReference type="ARBA" id="ARBA00010208"/>
    </source>
</evidence>
<dbReference type="PANTHER" id="PTHR12978:SF0">
    <property type="entry name" value="M7GPPPX DIPHOSPHATASE"/>
    <property type="match status" value="1"/>
</dbReference>
<keyword evidence="6 8" id="KW-0539">Nucleus</keyword>
<evidence type="ECO:0000313" key="11">
    <source>
        <dbReference type="WBParaSite" id="TMUE_0000000871.1"/>
    </source>
</evidence>
<evidence type="ECO:0000256" key="3">
    <source>
        <dbReference type="ARBA" id="ARBA00012520"/>
    </source>
</evidence>